<evidence type="ECO:0000313" key="2">
    <source>
        <dbReference type="Proteomes" id="UP000515153"/>
    </source>
</evidence>
<name>A0A6P8BJZ5_PYRGI</name>
<dbReference type="GeneID" id="41955126"/>
<evidence type="ECO:0000313" key="3">
    <source>
        <dbReference type="RefSeq" id="XP_030987417.1"/>
    </source>
</evidence>
<feature type="region of interest" description="Disordered" evidence="1">
    <location>
        <begin position="1"/>
        <end position="63"/>
    </location>
</feature>
<evidence type="ECO:0000256" key="1">
    <source>
        <dbReference type="SAM" id="MobiDB-lite"/>
    </source>
</evidence>
<gene>
    <name evidence="3" type="ORF">PgNI_00129</name>
</gene>
<proteinExistence type="predicted"/>
<sequence length="182" mass="19312">MDETGIMEGPILVSSVCPRAPSKQPGGQAETRGHFQAAQARRQSPPVSIPEVASPAPLPVCTTAPTQGSAASYNLPTYSTSLPSDPQIQPAFSNPYKQQPYLQKYQPAYPTTMVPGLPSHYGLAVLGDEAVTALTLPHSRVNLASHAQQHRQQAPGLMYANAMSIMGSGAGFSPPHHPWVPH</sequence>
<reference evidence="3" key="2">
    <citation type="submission" date="2019-10" db="EMBL/GenBank/DDBJ databases">
        <authorList>
            <consortium name="NCBI Genome Project"/>
        </authorList>
    </citation>
    <scope>NUCLEOTIDE SEQUENCE</scope>
    <source>
        <strain evidence="3">NI907</strain>
    </source>
</reference>
<dbReference type="Proteomes" id="UP000515153">
    <property type="component" value="Unplaced"/>
</dbReference>
<reference evidence="3" key="3">
    <citation type="submission" date="2025-08" db="UniProtKB">
        <authorList>
            <consortium name="RefSeq"/>
        </authorList>
    </citation>
    <scope>IDENTIFICATION</scope>
    <source>
        <strain evidence="3">NI907</strain>
    </source>
</reference>
<reference evidence="3" key="1">
    <citation type="journal article" date="2019" name="Mol. Biol. Evol.">
        <title>Blast fungal genomes show frequent chromosomal changes, gene gains and losses, and effector gene turnover.</title>
        <authorList>
            <person name="Gomez Luciano L.B."/>
            <person name="Jason Tsai I."/>
            <person name="Chuma I."/>
            <person name="Tosa Y."/>
            <person name="Chen Y.H."/>
            <person name="Li J.Y."/>
            <person name="Li M.Y."/>
            <person name="Jade Lu M.Y."/>
            <person name="Nakayashiki H."/>
            <person name="Li W.H."/>
        </authorList>
    </citation>
    <scope>NUCLEOTIDE SEQUENCE</scope>
    <source>
        <strain evidence="3">NI907</strain>
    </source>
</reference>
<organism evidence="2 3">
    <name type="scientific">Pyricularia grisea</name>
    <name type="common">Crabgrass-specific blast fungus</name>
    <name type="synonym">Magnaporthe grisea</name>
    <dbReference type="NCBI Taxonomy" id="148305"/>
    <lineage>
        <taxon>Eukaryota</taxon>
        <taxon>Fungi</taxon>
        <taxon>Dikarya</taxon>
        <taxon>Ascomycota</taxon>
        <taxon>Pezizomycotina</taxon>
        <taxon>Sordariomycetes</taxon>
        <taxon>Sordariomycetidae</taxon>
        <taxon>Magnaporthales</taxon>
        <taxon>Pyriculariaceae</taxon>
        <taxon>Pyricularia</taxon>
    </lineage>
</organism>
<keyword evidence="2" id="KW-1185">Reference proteome</keyword>
<dbReference type="KEGG" id="pgri:PgNI_00129"/>
<dbReference type="RefSeq" id="XP_030987417.1">
    <property type="nucleotide sequence ID" value="XM_031120212.1"/>
</dbReference>
<accession>A0A6P8BJZ5</accession>
<dbReference type="AlphaFoldDB" id="A0A6P8BJZ5"/>
<protein>
    <submittedName>
        <fullName evidence="3">Uncharacterized protein</fullName>
    </submittedName>
</protein>